<protein>
    <submittedName>
        <fullName evidence="1">Uncharacterized protein</fullName>
    </submittedName>
</protein>
<feature type="non-terminal residue" evidence="1">
    <location>
        <position position="1"/>
    </location>
</feature>
<name>A0A0L6U7Y5_9BASI</name>
<dbReference type="AlphaFoldDB" id="A0A0L6U7Y5"/>
<dbReference type="Proteomes" id="UP000037035">
    <property type="component" value="Unassembled WGS sequence"/>
</dbReference>
<organism evidence="1 2">
    <name type="scientific">Puccinia sorghi</name>
    <dbReference type="NCBI Taxonomy" id="27349"/>
    <lineage>
        <taxon>Eukaryota</taxon>
        <taxon>Fungi</taxon>
        <taxon>Dikarya</taxon>
        <taxon>Basidiomycota</taxon>
        <taxon>Pucciniomycotina</taxon>
        <taxon>Pucciniomycetes</taxon>
        <taxon>Pucciniales</taxon>
        <taxon>Pucciniaceae</taxon>
        <taxon>Puccinia</taxon>
    </lineage>
</organism>
<evidence type="ECO:0000313" key="2">
    <source>
        <dbReference type="Proteomes" id="UP000037035"/>
    </source>
</evidence>
<comment type="caution">
    <text evidence="1">The sequence shown here is derived from an EMBL/GenBank/DDBJ whole genome shotgun (WGS) entry which is preliminary data.</text>
</comment>
<dbReference type="VEuPathDB" id="FungiDB:VP01_8950g1"/>
<dbReference type="EMBL" id="LAVV01014549">
    <property type="protein sequence ID" value="KNZ44658.1"/>
    <property type="molecule type" value="Genomic_DNA"/>
</dbReference>
<reference evidence="1 2" key="1">
    <citation type="submission" date="2015-08" db="EMBL/GenBank/DDBJ databases">
        <title>Next Generation Sequencing and Analysis of the Genome of Puccinia sorghi L Schw, the Causal Agent of Maize Common Rust.</title>
        <authorList>
            <person name="Rochi L."/>
            <person name="Burguener G."/>
            <person name="Darino M."/>
            <person name="Turjanski A."/>
            <person name="Kreff E."/>
            <person name="Dieguez M.J."/>
            <person name="Sacco F."/>
        </authorList>
    </citation>
    <scope>NUCLEOTIDE SEQUENCE [LARGE SCALE GENOMIC DNA]</scope>
    <source>
        <strain evidence="1 2">RO10H11247</strain>
    </source>
</reference>
<keyword evidence="2" id="KW-1185">Reference proteome</keyword>
<accession>A0A0L6U7Y5</accession>
<evidence type="ECO:0000313" key="1">
    <source>
        <dbReference type="EMBL" id="KNZ44658.1"/>
    </source>
</evidence>
<proteinExistence type="predicted"/>
<gene>
    <name evidence="1" type="ORF">VP01_8950g1</name>
</gene>
<sequence length="48" mass="5452">SKKNRGKNSSEDDAADKTAGHLKKEDLIIKWLKIKWNYDSCFGTGPRT</sequence>